<proteinExistence type="predicted"/>
<gene>
    <name evidence="2" type="ORF">FHQ09_05620</name>
</gene>
<dbReference type="InterPro" id="IPR036928">
    <property type="entry name" value="AS_sf"/>
</dbReference>
<dbReference type="AlphaFoldDB" id="A0A5C4X7L5"/>
<dbReference type="RefSeq" id="WP_139467832.1">
    <property type="nucleotide sequence ID" value="NZ_VDMQ01000002.1"/>
</dbReference>
<evidence type="ECO:0000313" key="3">
    <source>
        <dbReference type="Proteomes" id="UP000314223"/>
    </source>
</evidence>
<dbReference type="InterPro" id="IPR000120">
    <property type="entry name" value="Amidase"/>
</dbReference>
<dbReference type="EMBL" id="VDMQ01000002">
    <property type="protein sequence ID" value="TNM57042.1"/>
    <property type="molecule type" value="Genomic_DNA"/>
</dbReference>
<organism evidence="2 3">
    <name type="scientific">Brevibacterium sediminis</name>
    <dbReference type="NCBI Taxonomy" id="1857024"/>
    <lineage>
        <taxon>Bacteria</taxon>
        <taxon>Bacillati</taxon>
        <taxon>Actinomycetota</taxon>
        <taxon>Actinomycetes</taxon>
        <taxon>Micrococcales</taxon>
        <taxon>Brevibacteriaceae</taxon>
        <taxon>Brevibacterium</taxon>
    </lineage>
</organism>
<dbReference type="Pfam" id="PF01425">
    <property type="entry name" value="Amidase"/>
    <property type="match status" value="1"/>
</dbReference>
<sequence>MSTTSENHDAHPAARISGAVDNLLGSVGNDRAESLVAASATEIDRSFTPPSPPHWLNPPGTSVDSSDVHWHNTVDESPRTGIFRTYTESTVTGAPVLTDELSGLRITHKDNIGIRNYPITAGSPALSDTRAETTSPILRSLETAGGAIIGANHMAEFALSPTGHNQWFGDGVNPLSASHLSGGSSSGSAISVATGACDLSLGTDTGGSVRLPAAYCGLVGYKPTNGLFSHSGLIPLSETLDTIGLLASDTTIAQQAFEVLVSDPSVVYIEARSRLETCNASEFSGFTHLSRSAVDRDCEDEVASAFASALDVVEEIGLSNTSGFGRLDGKGVDIDDAELNRRSVTVVSVEAARNVGSILGWNWDLLGDQVLSRVIRGTAIPAIGYADALACRSALTSEFLATAMGGSRFLLTPTSPILAPQMSTSNATGSRARSDYMRASRYTRTINYLGLPAITVPLPTAGGGLSPALQLIGRPYDDRALLAVAATIAETCRQPQK</sequence>
<dbReference type="Gene3D" id="3.90.1300.10">
    <property type="entry name" value="Amidase signature (AS) domain"/>
    <property type="match status" value="1"/>
</dbReference>
<comment type="caution">
    <text evidence="2">The sequence shown here is derived from an EMBL/GenBank/DDBJ whole genome shotgun (WGS) entry which is preliminary data.</text>
</comment>
<dbReference type="GO" id="GO:0003824">
    <property type="term" value="F:catalytic activity"/>
    <property type="evidence" value="ECO:0007669"/>
    <property type="project" value="InterPro"/>
</dbReference>
<dbReference type="PANTHER" id="PTHR11895">
    <property type="entry name" value="TRANSAMIDASE"/>
    <property type="match status" value="1"/>
</dbReference>
<accession>A0A5C4X7L5</accession>
<feature type="domain" description="Amidase" evidence="1">
    <location>
        <begin position="100"/>
        <end position="482"/>
    </location>
</feature>
<dbReference type="SUPFAM" id="SSF75304">
    <property type="entry name" value="Amidase signature (AS) enzymes"/>
    <property type="match status" value="1"/>
</dbReference>
<evidence type="ECO:0000313" key="2">
    <source>
        <dbReference type="EMBL" id="TNM57042.1"/>
    </source>
</evidence>
<dbReference type="PANTHER" id="PTHR11895:SF176">
    <property type="entry name" value="AMIDASE AMID-RELATED"/>
    <property type="match status" value="1"/>
</dbReference>
<protein>
    <submittedName>
        <fullName evidence="2">Amidase</fullName>
    </submittedName>
</protein>
<dbReference type="InterPro" id="IPR023631">
    <property type="entry name" value="Amidase_dom"/>
</dbReference>
<dbReference type="Proteomes" id="UP000314223">
    <property type="component" value="Unassembled WGS sequence"/>
</dbReference>
<name>A0A5C4X7L5_9MICO</name>
<evidence type="ECO:0000259" key="1">
    <source>
        <dbReference type="Pfam" id="PF01425"/>
    </source>
</evidence>
<reference evidence="2 3" key="1">
    <citation type="submission" date="2019-06" db="EMBL/GenBank/DDBJ databases">
        <authorList>
            <person name="Mardanova A.M."/>
            <person name="Pudova D.S."/>
            <person name="Shagimardanova E.I."/>
            <person name="Gogoleva N.E."/>
            <person name="Lutfullin M.T."/>
            <person name="Hadieva G.F."/>
            <person name="Sharipova M.R."/>
        </authorList>
    </citation>
    <scope>NUCLEOTIDE SEQUENCE [LARGE SCALE GENOMIC DNA]</scope>
    <source>
        <strain evidence="2 3">MG-1</strain>
    </source>
</reference>